<dbReference type="NCBIfam" id="TIGR02058">
    <property type="entry name" value="lin0512_fam"/>
    <property type="match status" value="1"/>
</dbReference>
<evidence type="ECO:0000256" key="2">
    <source>
        <dbReference type="ARBA" id="ARBA00023134"/>
    </source>
</evidence>
<evidence type="ECO:0000313" key="4">
    <source>
        <dbReference type="Proteomes" id="UP000198341"/>
    </source>
</evidence>
<dbReference type="RefSeq" id="XP_007513195.1">
    <property type="nucleotide sequence ID" value="XM_007513133.1"/>
</dbReference>
<keyword evidence="4" id="KW-1185">Reference proteome</keyword>
<dbReference type="EMBL" id="FO082274">
    <property type="protein sequence ID" value="CCO16753.1"/>
    <property type="molecule type" value="Genomic_DNA"/>
</dbReference>
<gene>
    <name evidence="3" type="ORF">Bathy05g02610</name>
</gene>
<dbReference type="InterPro" id="IPR037103">
    <property type="entry name" value="Tubulin/FtsZ-like_C"/>
</dbReference>
<organism evidence="3 4">
    <name type="scientific">Bathycoccus prasinos</name>
    <dbReference type="NCBI Taxonomy" id="41875"/>
    <lineage>
        <taxon>Eukaryota</taxon>
        <taxon>Viridiplantae</taxon>
        <taxon>Chlorophyta</taxon>
        <taxon>Mamiellophyceae</taxon>
        <taxon>Mamiellales</taxon>
        <taxon>Bathycoccaceae</taxon>
        <taxon>Bathycoccus</taxon>
    </lineage>
</organism>
<dbReference type="Pfam" id="PF09585">
    <property type="entry name" value="Lin0512_fam"/>
    <property type="match status" value="1"/>
</dbReference>
<name>K8F5C2_9CHLO</name>
<dbReference type="PANTHER" id="PTHR34784:SF1">
    <property type="entry name" value="50S RIBOSOMAL PROTEIN L34"/>
    <property type="match status" value="1"/>
</dbReference>
<sequence>MSKTLFVELGVGSDQHGQDGTKAAVRACKDAISFNSLPAIADLIPGGYGGMKLHVLVAAPIDAYPVDVDEVKKVFPYGSVDVELVRGGMVASSGIAIEAMGDGFDADGRANDDFIVVNAAVSVGY</sequence>
<protein>
    <submittedName>
        <fullName evidence="3">Uncharacterized protein</fullName>
    </submittedName>
</protein>
<dbReference type="OrthoDB" id="193238at2759"/>
<dbReference type="KEGG" id="bpg:Bathy05g02610"/>
<dbReference type="InterPro" id="IPR011719">
    <property type="entry name" value="CHP02058"/>
</dbReference>
<dbReference type="eggNOG" id="ENOG502RZVV">
    <property type="taxonomic scope" value="Eukaryota"/>
</dbReference>
<reference evidence="3 4" key="1">
    <citation type="submission" date="2011-10" db="EMBL/GenBank/DDBJ databases">
        <authorList>
            <person name="Genoscope - CEA"/>
        </authorList>
    </citation>
    <scope>NUCLEOTIDE SEQUENCE [LARGE SCALE GENOMIC DNA]</scope>
    <source>
        <strain evidence="3 4">RCC 1105</strain>
    </source>
</reference>
<dbReference type="PANTHER" id="PTHR34784">
    <property type="entry name" value="50S RIBOSOMAL PROTEIN L34"/>
    <property type="match status" value="1"/>
</dbReference>
<dbReference type="GeneID" id="19015764"/>
<dbReference type="AlphaFoldDB" id="K8F5C2"/>
<keyword evidence="1" id="KW-0547">Nucleotide-binding</keyword>
<accession>K8F5C2</accession>
<keyword evidence="2" id="KW-0342">GTP-binding</keyword>
<evidence type="ECO:0000313" key="3">
    <source>
        <dbReference type="EMBL" id="CCO16753.1"/>
    </source>
</evidence>
<dbReference type="Gene3D" id="3.30.1330.20">
    <property type="entry name" value="Tubulin/FtsZ, C-terminal domain"/>
    <property type="match status" value="1"/>
</dbReference>
<proteinExistence type="predicted"/>
<dbReference type="Proteomes" id="UP000198341">
    <property type="component" value="Chromosome 5"/>
</dbReference>
<dbReference type="GO" id="GO:0005525">
    <property type="term" value="F:GTP binding"/>
    <property type="evidence" value="ECO:0007669"/>
    <property type="project" value="UniProtKB-KW"/>
</dbReference>
<evidence type="ECO:0000256" key="1">
    <source>
        <dbReference type="ARBA" id="ARBA00022741"/>
    </source>
</evidence>